<dbReference type="EMBL" id="ML992501">
    <property type="protein sequence ID" value="KAF2227299.1"/>
    <property type="molecule type" value="Genomic_DNA"/>
</dbReference>
<dbReference type="AlphaFoldDB" id="A0A6A6GNZ4"/>
<dbReference type="Proteomes" id="UP000799538">
    <property type="component" value="Unassembled WGS sequence"/>
</dbReference>
<sequence>MPSVNVYTGPGEDPPPADGPHKIDMVVQDYLNDLFQELGFTDDETSIALPKATCVDTTYDRAVPSAAAFVAGLSSRFCDDWMAKPSDLLTKTYTAKDAKTRRKRGGFTLERRTPPLAPLRPDSYPGWSVEFEWKPDQVTEECSTTNHCSSRLSGLLSGCQGFSLADAYKGGSIQDQCGTFSYALKGYEGTELTCATSLNPNWQSYIHREDALTAIENFCSAQDGKAVQQSDSATHIKETLFSISFAENCQSRTGGSFTVRKNDCVKWLTESLDSCDTDTIMYKHGGTVKDIMSCATISMHPTGFDQFLCYPENTQHGFAVDRGISVSPPGGTGRDYTVL</sequence>
<reference evidence="2" key="1">
    <citation type="journal article" date="2020" name="Stud. Mycol.">
        <title>101 Dothideomycetes genomes: A test case for predicting lifestyles and emergence of pathogens.</title>
        <authorList>
            <person name="Haridas S."/>
            <person name="Albert R."/>
            <person name="Binder M."/>
            <person name="Bloem J."/>
            <person name="LaButti K."/>
            <person name="Salamov A."/>
            <person name="Andreopoulos B."/>
            <person name="Baker S."/>
            <person name="Barry K."/>
            <person name="Bills G."/>
            <person name="Bluhm B."/>
            <person name="Cannon C."/>
            <person name="Castanera R."/>
            <person name="Culley D."/>
            <person name="Daum C."/>
            <person name="Ezra D."/>
            <person name="Gonzalez J."/>
            <person name="Henrissat B."/>
            <person name="Kuo A."/>
            <person name="Liang C."/>
            <person name="Lipzen A."/>
            <person name="Lutzoni F."/>
            <person name="Magnuson J."/>
            <person name="Mondo S."/>
            <person name="Nolan M."/>
            <person name="Ohm R."/>
            <person name="Pangilinan J."/>
            <person name="Park H.-J."/>
            <person name="Ramirez L."/>
            <person name="Alfaro M."/>
            <person name="Sun H."/>
            <person name="Tritt A."/>
            <person name="Yoshinaga Y."/>
            <person name="Zwiers L.-H."/>
            <person name="Turgeon B."/>
            <person name="Goodwin S."/>
            <person name="Spatafora J."/>
            <person name="Crous P."/>
            <person name="Grigoriev I."/>
        </authorList>
    </citation>
    <scope>NUCLEOTIDE SEQUENCE [LARGE SCALE GENOMIC DNA]</scope>
    <source>
        <strain evidence="2">CECT 20119</strain>
    </source>
</reference>
<name>A0A6A6GNZ4_9PEZI</name>
<organism evidence="1 2">
    <name type="scientific">Elsinoe ampelina</name>
    <dbReference type="NCBI Taxonomy" id="302913"/>
    <lineage>
        <taxon>Eukaryota</taxon>
        <taxon>Fungi</taxon>
        <taxon>Dikarya</taxon>
        <taxon>Ascomycota</taxon>
        <taxon>Pezizomycotina</taxon>
        <taxon>Dothideomycetes</taxon>
        <taxon>Dothideomycetidae</taxon>
        <taxon>Myriangiales</taxon>
        <taxon>Elsinoaceae</taxon>
        <taxon>Elsinoe</taxon>
    </lineage>
</organism>
<accession>A0A6A6GNZ4</accession>
<proteinExistence type="predicted"/>
<keyword evidence="2" id="KW-1185">Reference proteome</keyword>
<gene>
    <name evidence="1" type="ORF">BDZ85DRAFT_1732</name>
</gene>
<dbReference type="OrthoDB" id="3764614at2759"/>
<evidence type="ECO:0000313" key="1">
    <source>
        <dbReference type="EMBL" id="KAF2227299.1"/>
    </source>
</evidence>
<evidence type="ECO:0000313" key="2">
    <source>
        <dbReference type="Proteomes" id="UP000799538"/>
    </source>
</evidence>
<protein>
    <submittedName>
        <fullName evidence="1">Uncharacterized protein</fullName>
    </submittedName>
</protein>